<dbReference type="AlphaFoldDB" id="A0A4Q2T2A8"/>
<keyword evidence="3" id="KW-1185">Reference proteome</keyword>
<reference evidence="2 3" key="1">
    <citation type="submission" date="2019-01" db="EMBL/GenBank/DDBJ databases">
        <title>Novel species of Nocardioides.</title>
        <authorList>
            <person name="Liu Q."/>
            <person name="X Y.-H."/>
        </authorList>
    </citation>
    <scope>NUCLEOTIDE SEQUENCE [LARGE SCALE GENOMIC DNA]</scope>
    <source>
        <strain evidence="2 3">HLT2-9</strain>
    </source>
</reference>
<dbReference type="Proteomes" id="UP000291101">
    <property type="component" value="Unassembled WGS sequence"/>
</dbReference>
<sequence>MWSWLQDYGPLLLAWAGVQVVLAGALGFWAGWWPWQLRLGAFLVRLASPRPAPLVPRNRPIEQVGADVRRLRDAFGREGVRFAKWEGIRRAYDGVLAEAADTLELSHGLADLPPGADRDFERVRVERLLEDAGLLTRLHAA</sequence>
<evidence type="ECO:0000313" key="3">
    <source>
        <dbReference type="Proteomes" id="UP000291101"/>
    </source>
</evidence>
<evidence type="ECO:0000313" key="2">
    <source>
        <dbReference type="EMBL" id="RYC12602.1"/>
    </source>
</evidence>
<proteinExistence type="predicted"/>
<keyword evidence="1" id="KW-1133">Transmembrane helix</keyword>
<keyword evidence="1" id="KW-0812">Transmembrane</keyword>
<feature type="transmembrane region" description="Helical" evidence="1">
    <location>
        <begin position="12"/>
        <end position="35"/>
    </location>
</feature>
<gene>
    <name evidence="2" type="ORF">EUA94_08010</name>
</gene>
<protein>
    <submittedName>
        <fullName evidence="2">Uncharacterized protein</fullName>
    </submittedName>
</protein>
<accession>A0A4Q2T2A8</accession>
<dbReference type="OrthoDB" id="5198389at2"/>
<organism evidence="2 3">
    <name type="scientific">Nocardioides zhouii</name>
    <dbReference type="NCBI Taxonomy" id="1168729"/>
    <lineage>
        <taxon>Bacteria</taxon>
        <taxon>Bacillati</taxon>
        <taxon>Actinomycetota</taxon>
        <taxon>Actinomycetes</taxon>
        <taxon>Propionibacteriales</taxon>
        <taxon>Nocardioidaceae</taxon>
        <taxon>Nocardioides</taxon>
    </lineage>
</organism>
<dbReference type="EMBL" id="SDWV01000006">
    <property type="protein sequence ID" value="RYC12602.1"/>
    <property type="molecule type" value="Genomic_DNA"/>
</dbReference>
<evidence type="ECO:0000256" key="1">
    <source>
        <dbReference type="SAM" id="Phobius"/>
    </source>
</evidence>
<keyword evidence="1" id="KW-0472">Membrane</keyword>
<name>A0A4Q2T2A8_9ACTN</name>
<comment type="caution">
    <text evidence="2">The sequence shown here is derived from an EMBL/GenBank/DDBJ whole genome shotgun (WGS) entry which is preliminary data.</text>
</comment>
<dbReference type="RefSeq" id="WP_129426347.1">
    <property type="nucleotide sequence ID" value="NZ_SDWV01000006.1"/>
</dbReference>